<comment type="subcellular location">
    <subcellularLocation>
        <location evidence="6">Cytoplasm</location>
    </subcellularLocation>
</comment>
<dbReference type="SUPFAM" id="SSF75625">
    <property type="entry name" value="YebC-like"/>
    <property type="match status" value="1"/>
</dbReference>
<dbReference type="NCBIfam" id="TIGR01033">
    <property type="entry name" value="YebC/PmpR family DNA-binding transcriptional regulator"/>
    <property type="match status" value="1"/>
</dbReference>
<dbReference type="Gene3D" id="3.30.70.980">
    <property type="match status" value="2"/>
</dbReference>
<dbReference type="InterPro" id="IPR049083">
    <property type="entry name" value="TACO1_YebC_N"/>
</dbReference>
<feature type="region of interest" description="Disordered" evidence="7">
    <location>
        <begin position="1"/>
        <end position="21"/>
    </location>
</feature>
<evidence type="ECO:0000313" key="11">
    <source>
        <dbReference type="Proteomes" id="UP000000378"/>
    </source>
</evidence>
<dbReference type="Pfam" id="PF01709">
    <property type="entry name" value="Transcrip_reg"/>
    <property type="match status" value="1"/>
</dbReference>
<dbReference type="eggNOG" id="COG0217">
    <property type="taxonomic scope" value="Bacteria"/>
</dbReference>
<comment type="similarity">
    <text evidence="1 6">Belongs to the TACO1 family.</text>
</comment>
<dbReference type="NCBIfam" id="NF009044">
    <property type="entry name" value="PRK12378.1"/>
    <property type="match status" value="1"/>
</dbReference>
<evidence type="ECO:0000256" key="6">
    <source>
        <dbReference type="HAMAP-Rule" id="MF_00693"/>
    </source>
</evidence>
<keyword evidence="4 6" id="KW-0238">DNA-binding</keyword>
<dbReference type="GO" id="GO:0006355">
    <property type="term" value="P:regulation of DNA-templated transcription"/>
    <property type="evidence" value="ECO:0007669"/>
    <property type="project" value="UniProtKB-UniRule"/>
</dbReference>
<keyword evidence="11" id="KW-1185">Reference proteome</keyword>
<evidence type="ECO:0000256" key="2">
    <source>
        <dbReference type="ARBA" id="ARBA00022490"/>
    </source>
</evidence>
<name>D7CLD4_SYNLT</name>
<proteinExistence type="inferred from homology"/>
<dbReference type="KEGG" id="slp:Slip_0739"/>
<evidence type="ECO:0000256" key="5">
    <source>
        <dbReference type="ARBA" id="ARBA00023163"/>
    </source>
</evidence>
<dbReference type="HAMAP" id="MF_00693">
    <property type="entry name" value="Transcrip_reg_TACO1"/>
    <property type="match status" value="1"/>
</dbReference>
<dbReference type="Gene3D" id="1.10.10.200">
    <property type="match status" value="1"/>
</dbReference>
<keyword evidence="2 6" id="KW-0963">Cytoplasm</keyword>
<dbReference type="InterPro" id="IPR048300">
    <property type="entry name" value="TACO1_YebC-like_2nd/3rd_dom"/>
</dbReference>
<evidence type="ECO:0000313" key="10">
    <source>
        <dbReference type="EMBL" id="ADI01519.1"/>
    </source>
</evidence>
<feature type="domain" description="TACO1/YebC-like N-terminal" evidence="9">
    <location>
        <begin position="5"/>
        <end position="76"/>
    </location>
</feature>
<evidence type="ECO:0000256" key="4">
    <source>
        <dbReference type="ARBA" id="ARBA00023125"/>
    </source>
</evidence>
<dbReference type="OrthoDB" id="9781053at2"/>
<evidence type="ECO:0000256" key="7">
    <source>
        <dbReference type="SAM" id="MobiDB-lite"/>
    </source>
</evidence>
<dbReference type="RefSeq" id="WP_013174921.1">
    <property type="nucleotide sequence ID" value="NC_014220.1"/>
</dbReference>
<dbReference type="NCBIfam" id="NF001030">
    <property type="entry name" value="PRK00110.1"/>
    <property type="match status" value="1"/>
</dbReference>
<organism evidence="10 11">
    <name type="scientific">Syntrophothermus lipocalidus (strain DSM 12680 / TGB-C1)</name>
    <dbReference type="NCBI Taxonomy" id="643648"/>
    <lineage>
        <taxon>Bacteria</taxon>
        <taxon>Bacillati</taxon>
        <taxon>Bacillota</taxon>
        <taxon>Clostridia</taxon>
        <taxon>Eubacteriales</taxon>
        <taxon>Syntrophomonadaceae</taxon>
        <taxon>Syntrophothermus</taxon>
    </lineage>
</organism>
<dbReference type="PANTHER" id="PTHR12532:SF6">
    <property type="entry name" value="TRANSCRIPTIONAL REGULATORY PROTEIN YEBC-RELATED"/>
    <property type="match status" value="1"/>
</dbReference>
<evidence type="ECO:0000259" key="8">
    <source>
        <dbReference type="Pfam" id="PF01709"/>
    </source>
</evidence>
<feature type="domain" description="TACO1/YebC-like second and third" evidence="8">
    <location>
        <begin position="83"/>
        <end position="240"/>
    </location>
</feature>
<dbReference type="AlphaFoldDB" id="D7CLD4"/>
<evidence type="ECO:0000259" key="9">
    <source>
        <dbReference type="Pfam" id="PF20772"/>
    </source>
</evidence>
<dbReference type="Proteomes" id="UP000000378">
    <property type="component" value="Chromosome"/>
</dbReference>
<sequence>MSGHSKWANIKHKKARSDEKKGKVFTKIAKEIIIAARDGGGDPDNNPRLKALIQKAKGVNMPNENILRAIKRGTGEIEGGNIEEVTYEGYGPGGVALMLSIVTDNRNRTAADIRHLFSKHGGNLGEAGCVSWMFRKKGLLTLNSEDIGMDADEFMLIAIEAGAEDVREDSGVLEVITSPEDFSTVKEQLENYGIRFDSAQVAMVPETIVDVNDLETAKKVLKLVDILEDHDDVQEVYANFSIPDDIMEKVQLQ</sequence>
<dbReference type="Pfam" id="PF20772">
    <property type="entry name" value="TACO1_YebC_N"/>
    <property type="match status" value="1"/>
</dbReference>
<dbReference type="GO" id="GO:0003677">
    <property type="term" value="F:DNA binding"/>
    <property type="evidence" value="ECO:0007669"/>
    <property type="project" value="UniProtKB-UniRule"/>
</dbReference>
<gene>
    <name evidence="10" type="ordered locus">Slip_0739</name>
</gene>
<dbReference type="EMBL" id="CP002048">
    <property type="protein sequence ID" value="ADI01519.1"/>
    <property type="molecule type" value="Genomic_DNA"/>
</dbReference>
<evidence type="ECO:0000256" key="1">
    <source>
        <dbReference type="ARBA" id="ARBA00008724"/>
    </source>
</evidence>
<dbReference type="FunFam" id="3.30.70.980:FF:000002">
    <property type="entry name" value="Probable transcriptional regulatory protein YebC"/>
    <property type="match status" value="1"/>
</dbReference>
<dbReference type="FunFam" id="1.10.10.200:FF:000002">
    <property type="entry name" value="Probable transcriptional regulatory protein CLM62_37755"/>
    <property type="match status" value="1"/>
</dbReference>
<dbReference type="InterPro" id="IPR002876">
    <property type="entry name" value="Transcrip_reg_TACO1-like"/>
</dbReference>
<dbReference type="GO" id="GO:0005829">
    <property type="term" value="C:cytosol"/>
    <property type="evidence" value="ECO:0007669"/>
    <property type="project" value="TreeGrafter"/>
</dbReference>
<keyword evidence="5 6" id="KW-0804">Transcription</keyword>
<reference evidence="10 11" key="2">
    <citation type="journal article" date="2010" name="Stand. Genomic Sci.">
        <title>Complete genome sequence of Syntrophothermus lipocalidus type strain (TGB-C1).</title>
        <authorList>
            <person name="Djao O.D."/>
            <person name="Zhang X."/>
            <person name="Lucas S."/>
            <person name="Lapidus A."/>
            <person name="Del Rio T.G."/>
            <person name="Nolan M."/>
            <person name="Tice H."/>
            <person name="Cheng J.F."/>
            <person name="Han C."/>
            <person name="Tapia R."/>
            <person name="Goodwin L."/>
            <person name="Pitluck S."/>
            <person name="Liolios K."/>
            <person name="Ivanova N."/>
            <person name="Mavromatis K."/>
            <person name="Mikhailova N."/>
            <person name="Ovchinnikova G."/>
            <person name="Pati A."/>
            <person name="Brambilla E."/>
            <person name="Chen A."/>
            <person name="Palaniappan K."/>
            <person name="Land M."/>
            <person name="Hauser L."/>
            <person name="Chang Y.J."/>
            <person name="Jeffries C.D."/>
            <person name="Rohde M."/>
            <person name="Sikorski J."/>
            <person name="Spring S."/>
            <person name="Goker M."/>
            <person name="Detter J.C."/>
            <person name="Woyke T."/>
            <person name="Bristow J."/>
            <person name="Eisen J.A."/>
            <person name="Markowitz V."/>
            <person name="Hugenholtz P."/>
            <person name="Kyrpides N.C."/>
            <person name="Klenk H.P."/>
        </authorList>
    </citation>
    <scope>NUCLEOTIDE SEQUENCE [LARGE SCALE GENOMIC DNA]</scope>
    <source>
        <strain evidence="11">DSM 12680 / TGB-C1</strain>
    </source>
</reference>
<dbReference type="InterPro" id="IPR017856">
    <property type="entry name" value="Integrase-like_N"/>
</dbReference>
<evidence type="ECO:0000256" key="3">
    <source>
        <dbReference type="ARBA" id="ARBA00023015"/>
    </source>
</evidence>
<dbReference type="InterPro" id="IPR026564">
    <property type="entry name" value="Transcrip_reg_TACO1-like_dom3"/>
</dbReference>
<keyword evidence="3 6" id="KW-0805">Transcription regulation</keyword>
<dbReference type="InterPro" id="IPR029072">
    <property type="entry name" value="YebC-like"/>
</dbReference>
<dbReference type="STRING" id="643648.Slip_0739"/>
<protein>
    <recommendedName>
        <fullName evidence="6">Probable transcriptional regulatory protein Slip_0739</fullName>
    </recommendedName>
</protein>
<accession>D7CLD4</accession>
<dbReference type="PANTHER" id="PTHR12532">
    <property type="entry name" value="TRANSLATIONAL ACTIVATOR OF CYTOCHROME C OXIDASE 1"/>
    <property type="match status" value="1"/>
</dbReference>
<dbReference type="HOGENOM" id="CLU_062974_2_2_9"/>
<reference evidence="11" key="1">
    <citation type="journal article" date="2010" name="Stand. Genomic Sci.">
        <title>Complete genome sequence of Syntrophothermus lipocalidus type strain (TGB-C1T).</title>
        <authorList>
            <consortium name="US DOE Joint Genome Institute (JGI-PGF)"/>
            <person name="Djao O."/>
            <person name="Zhang X."/>
            <person name="Lucas S."/>
            <person name="Lapidus A."/>
            <person name="Glavina Del Rio T."/>
            <person name="Nolan M."/>
            <person name="Tice H."/>
            <person name="Cheng J."/>
            <person name="Han C."/>
            <person name="Tapia R."/>
            <person name="Goodwin L."/>
            <person name="Pitluck S."/>
            <person name="Liolios K."/>
            <person name="Ivanova N."/>
            <person name="Mavromatis K."/>
            <person name="Mikhailova N."/>
            <person name="Ovchinnikova G."/>
            <person name="Pati A."/>
            <person name="Brambilla E."/>
            <person name="Chen A."/>
            <person name="Palaniappan K."/>
            <person name="Land M."/>
            <person name="Hauser L."/>
            <person name="Chang Y."/>
            <person name="Jeffries C."/>
            <person name="Rohde M."/>
            <person name="Sikorski J."/>
            <person name="Spring S."/>
            <person name="Goker M."/>
            <person name="Detter J."/>
            <person name="Woyke T."/>
            <person name="Bristow J."/>
            <person name="Eisen J."/>
            <person name="Markowitz V."/>
            <person name="Hugenholtz P."/>
            <person name="Kyrpides N."/>
            <person name="Klenk H."/>
        </authorList>
    </citation>
    <scope>NUCLEOTIDE SEQUENCE [LARGE SCALE GENOMIC DNA]</scope>
    <source>
        <strain evidence="11">DSM 12680 / TGB-C1</strain>
    </source>
</reference>